<dbReference type="KEGG" id="ast:Asulf_00363"/>
<organism evidence="2 3">
    <name type="scientific">Archaeoglobus sulfaticallidus PM70-1</name>
    <dbReference type="NCBI Taxonomy" id="387631"/>
    <lineage>
        <taxon>Archaea</taxon>
        <taxon>Methanobacteriati</taxon>
        <taxon>Methanobacteriota</taxon>
        <taxon>Archaeoglobi</taxon>
        <taxon>Archaeoglobales</taxon>
        <taxon>Archaeoglobaceae</taxon>
        <taxon>Archaeoglobus</taxon>
    </lineage>
</organism>
<reference evidence="2 3" key="1">
    <citation type="journal article" date="2013" name="Genome Announc.">
        <title>Complete Genome Sequence of the Thermophilic and Facultatively Chemolithoautotrophic Sulfate Reducer Archaeoglobus sulfaticallidus Strain PM70-1T.</title>
        <authorList>
            <person name="Stokke R."/>
            <person name="Hocking W.P."/>
            <person name="Steinsbu B.O."/>
            <person name="Steen I.H."/>
        </authorList>
    </citation>
    <scope>NUCLEOTIDE SEQUENCE [LARGE SCALE GENOMIC DNA]</scope>
    <source>
        <strain evidence="2">PM70-1</strain>
    </source>
</reference>
<dbReference type="InterPro" id="IPR011375">
    <property type="entry name" value="MfnE"/>
</dbReference>
<dbReference type="EMBL" id="CP005290">
    <property type="protein sequence ID" value="AGK60392.1"/>
    <property type="molecule type" value="Genomic_DNA"/>
</dbReference>
<dbReference type="GO" id="GO:0016301">
    <property type="term" value="F:kinase activity"/>
    <property type="evidence" value="ECO:0007669"/>
    <property type="project" value="UniProtKB-KW"/>
</dbReference>
<dbReference type="PIRSF" id="PIRSF004857">
    <property type="entry name" value="Kin_aa_kin"/>
    <property type="match status" value="1"/>
</dbReference>
<keyword evidence="2" id="KW-0418">Kinase</keyword>
<gene>
    <name evidence="2" type="ORF">Asulf_00363</name>
</gene>
<dbReference type="STRING" id="387631.Asulf_00363"/>
<keyword evidence="2" id="KW-0808">Transferase</keyword>
<dbReference type="InterPro" id="IPR001048">
    <property type="entry name" value="Asp/Glu/Uridylate_kinase"/>
</dbReference>
<dbReference type="OrthoDB" id="50461at2157"/>
<dbReference type="Proteomes" id="UP000013307">
    <property type="component" value="Chromosome"/>
</dbReference>
<evidence type="ECO:0000313" key="3">
    <source>
        <dbReference type="Proteomes" id="UP000013307"/>
    </source>
</evidence>
<dbReference type="SUPFAM" id="SSF53633">
    <property type="entry name" value="Carbamate kinase-like"/>
    <property type="match status" value="1"/>
</dbReference>
<dbReference type="GeneID" id="15392009"/>
<dbReference type="eggNOG" id="arCOG00859">
    <property type="taxonomic scope" value="Archaea"/>
</dbReference>
<proteinExistence type="predicted"/>
<dbReference type="InterPro" id="IPR036393">
    <property type="entry name" value="AceGlu_kinase-like_sf"/>
</dbReference>
<accession>N0BDT1</accession>
<protein>
    <submittedName>
        <fullName evidence="2">Putative archaeal kinase related to aspartokinase, uridylate kinase</fullName>
    </submittedName>
</protein>
<evidence type="ECO:0000259" key="1">
    <source>
        <dbReference type="Pfam" id="PF00696"/>
    </source>
</evidence>
<dbReference type="AlphaFoldDB" id="N0BDT1"/>
<dbReference type="HOGENOM" id="CLU_089197_0_0_2"/>
<keyword evidence="3" id="KW-1185">Reference proteome</keyword>
<sequence length="205" mass="23003">MIVVKLGGSVKNNWKTLTDTLISVWRVKGESILIITGGGELADIVRKMNVDDENSHWMAIACMEINSYHLLSMSPELKKIAVKSVDEMSFEGVGVLLPYMLMISKDPLPHSWSVTSDSIAIWVAGELNAEKMIKITDVDGIYRDGILINEIRAEELNFKTCLDEYSPKLIGHYGIDVFICNGNKPERVKDYILRDKPFGTLIKGR</sequence>
<feature type="domain" description="Aspartate/glutamate/uridylate kinase" evidence="1">
    <location>
        <begin position="1"/>
        <end position="156"/>
    </location>
</feature>
<dbReference type="Gene3D" id="3.40.1160.10">
    <property type="entry name" value="Acetylglutamate kinase-like"/>
    <property type="match status" value="1"/>
</dbReference>
<dbReference type="Pfam" id="PF00696">
    <property type="entry name" value="AA_kinase"/>
    <property type="match status" value="1"/>
</dbReference>
<evidence type="ECO:0000313" key="2">
    <source>
        <dbReference type="EMBL" id="AGK60392.1"/>
    </source>
</evidence>
<name>N0BDT1_9EURY</name>
<dbReference type="RefSeq" id="WP_015589991.1">
    <property type="nucleotide sequence ID" value="NC_021169.1"/>
</dbReference>